<evidence type="ECO:0000256" key="1">
    <source>
        <dbReference type="SAM" id="MobiDB-lite"/>
    </source>
</evidence>
<feature type="region of interest" description="Disordered" evidence="1">
    <location>
        <begin position="1"/>
        <end position="48"/>
    </location>
</feature>
<dbReference type="RefSeq" id="WP_294172407.1">
    <property type="nucleotide sequence ID" value="NZ_CADCVZ010000015.1"/>
</dbReference>
<evidence type="ECO:0000313" key="2">
    <source>
        <dbReference type="EMBL" id="CAA9501011.1"/>
    </source>
</evidence>
<name>A0A6J4SQ98_9SPHN</name>
<dbReference type="AlphaFoldDB" id="A0A6J4SQ98"/>
<dbReference type="EMBL" id="CADCVZ010000015">
    <property type="protein sequence ID" value="CAA9501011.1"/>
    <property type="molecule type" value="Genomic_DNA"/>
</dbReference>
<accession>A0A6J4SQ98</accession>
<sequence>MAKKTKKAKKHDEKLALIAGPDGGGAQSEGAGKDKKAKKAKADGRGSGLESLARLADHPLVGDLIAVGALAAVAAIAESGKDDTAKVKSANAVKAAGKAAAAAIGARLLKEVSGSGGAKKPNGV</sequence>
<proteinExistence type="predicted"/>
<gene>
    <name evidence="2" type="ORF">AVDCRST_MAG09-1007</name>
</gene>
<protein>
    <submittedName>
        <fullName evidence="2">Uncharacterized protein</fullName>
    </submittedName>
</protein>
<organism evidence="2">
    <name type="scientific">uncultured Sphingomonas sp</name>
    <dbReference type="NCBI Taxonomy" id="158754"/>
    <lineage>
        <taxon>Bacteria</taxon>
        <taxon>Pseudomonadati</taxon>
        <taxon>Pseudomonadota</taxon>
        <taxon>Alphaproteobacteria</taxon>
        <taxon>Sphingomonadales</taxon>
        <taxon>Sphingomonadaceae</taxon>
        <taxon>Sphingomonas</taxon>
        <taxon>environmental samples</taxon>
    </lineage>
</organism>
<reference evidence="2" key="1">
    <citation type="submission" date="2020-02" db="EMBL/GenBank/DDBJ databases">
        <authorList>
            <person name="Meier V. D."/>
        </authorList>
    </citation>
    <scope>NUCLEOTIDE SEQUENCE</scope>
    <source>
        <strain evidence="2">AVDCRST_MAG09</strain>
    </source>
</reference>